<dbReference type="GO" id="GO:0001525">
    <property type="term" value="P:angiogenesis"/>
    <property type="evidence" value="ECO:0007669"/>
    <property type="project" value="TreeGrafter"/>
</dbReference>
<dbReference type="PANTHER" id="PTHR14076:SF9">
    <property type="entry name" value="RECEPTOR ACTIVITY-MODIFYING PROTEIN 2"/>
    <property type="match status" value="1"/>
</dbReference>
<evidence type="ECO:0000256" key="9">
    <source>
        <dbReference type="ARBA" id="ARBA00023157"/>
    </source>
</evidence>
<dbReference type="GO" id="GO:0007186">
    <property type="term" value="P:G protein-coupled receptor signaling pathway"/>
    <property type="evidence" value="ECO:0007669"/>
    <property type="project" value="TreeGrafter"/>
</dbReference>
<dbReference type="Proteomes" id="UP000264820">
    <property type="component" value="Unplaced"/>
</dbReference>
<keyword evidence="5 12" id="KW-0812">Transmembrane</keyword>
<dbReference type="InterPro" id="IPR038126">
    <property type="entry name" value="RAMP_sf"/>
</dbReference>
<feature type="transmembrane region" description="Helical" evidence="12">
    <location>
        <begin position="194"/>
        <end position="214"/>
    </location>
</feature>
<comment type="similarity">
    <text evidence="2">Belongs to the RAMP family.</text>
</comment>
<dbReference type="Ensembl" id="ENSHCOT00000027808.1">
    <property type="protein sequence ID" value="ENSHCOP00000014752.1"/>
    <property type="gene ID" value="ENSHCOG00000018211.1"/>
</dbReference>
<dbReference type="KEGG" id="hcq:109518547"/>
<proteinExistence type="inferred from homology"/>
<comment type="subcellular location">
    <subcellularLocation>
        <location evidence="1">Cell membrane</location>
        <topology evidence="1">Single-pass type I membrane protein</topology>
    </subcellularLocation>
</comment>
<dbReference type="GO" id="GO:0009986">
    <property type="term" value="C:cell surface"/>
    <property type="evidence" value="ECO:0007669"/>
    <property type="project" value="TreeGrafter"/>
</dbReference>
<dbReference type="PANTHER" id="PTHR14076">
    <property type="entry name" value="RECEPTOR ACTIVITY MODIFYING PROTEIN RAMP"/>
    <property type="match status" value="1"/>
</dbReference>
<evidence type="ECO:0000256" key="5">
    <source>
        <dbReference type="ARBA" id="ARBA00022692"/>
    </source>
</evidence>
<name>A0A3Q2YMW0_HIPCM</name>
<dbReference type="GeneID" id="109518547"/>
<evidence type="ECO:0000256" key="4">
    <source>
        <dbReference type="ARBA" id="ARBA00022475"/>
    </source>
</evidence>
<dbReference type="GO" id="GO:0006816">
    <property type="term" value="P:calcium ion transport"/>
    <property type="evidence" value="ECO:0007669"/>
    <property type="project" value="TreeGrafter"/>
</dbReference>
<sequence>MARLSLGVVIVAGLLCARTLQQTPPTDESVPEQTTVQNFSEPSGGWHRASTNAPQVGKEKGSLSEDELTRVLDELEQEKVITEDDESFQEVEDLEPLRLGCRADALAELSVALCASPFEQQMATLEADARCVLDNIIGAYNELSVCLEELSHWCGCYYPNAVAHSAFLRVHSAYFAPCPPPPQEGHLEDAPRRLVLGLTLAPVALVPLLVYVVARRSGRTEPNAHR</sequence>
<dbReference type="GO" id="GO:0006886">
    <property type="term" value="P:intracellular protein transport"/>
    <property type="evidence" value="ECO:0007669"/>
    <property type="project" value="InterPro"/>
</dbReference>
<evidence type="ECO:0000256" key="6">
    <source>
        <dbReference type="ARBA" id="ARBA00022729"/>
    </source>
</evidence>
<keyword evidence="7 12" id="KW-1133">Transmembrane helix</keyword>
<evidence type="ECO:0000256" key="3">
    <source>
        <dbReference type="ARBA" id="ARBA00022448"/>
    </source>
</evidence>
<evidence type="ECO:0000256" key="13">
    <source>
        <dbReference type="SAM" id="SignalP"/>
    </source>
</evidence>
<dbReference type="RefSeq" id="XP_019730005.1">
    <property type="nucleotide sequence ID" value="XM_019874446.1"/>
</dbReference>
<evidence type="ECO:0000313" key="15">
    <source>
        <dbReference type="Proteomes" id="UP000264820"/>
    </source>
</evidence>
<dbReference type="GO" id="GO:0072659">
    <property type="term" value="P:protein localization to plasma membrane"/>
    <property type="evidence" value="ECO:0007669"/>
    <property type="project" value="TreeGrafter"/>
</dbReference>
<feature type="region of interest" description="Disordered" evidence="11">
    <location>
        <begin position="23"/>
        <end position="63"/>
    </location>
</feature>
<keyword evidence="15" id="KW-1185">Reference proteome</keyword>
<keyword evidence="9" id="KW-1015">Disulfide bond</keyword>
<evidence type="ECO:0000256" key="8">
    <source>
        <dbReference type="ARBA" id="ARBA00023136"/>
    </source>
</evidence>
<evidence type="ECO:0000256" key="10">
    <source>
        <dbReference type="ARBA" id="ARBA00023170"/>
    </source>
</evidence>
<evidence type="ECO:0000256" key="12">
    <source>
        <dbReference type="SAM" id="Phobius"/>
    </source>
</evidence>
<feature type="compositionally biased region" description="Polar residues" evidence="11">
    <location>
        <begin position="23"/>
        <end position="41"/>
    </location>
</feature>
<keyword evidence="3" id="KW-0813">Transport</keyword>
<accession>A0A3Q2YMW0</accession>
<protein>
    <submittedName>
        <fullName evidence="14">Receptor activity-modifying protein 1-like</fullName>
    </submittedName>
</protein>
<evidence type="ECO:0000256" key="1">
    <source>
        <dbReference type="ARBA" id="ARBA00004251"/>
    </source>
</evidence>
<evidence type="ECO:0000256" key="2">
    <source>
        <dbReference type="ARBA" id="ARBA00007087"/>
    </source>
</evidence>
<feature type="signal peptide" evidence="13">
    <location>
        <begin position="1"/>
        <end position="21"/>
    </location>
</feature>
<dbReference type="GO" id="GO:0032870">
    <property type="term" value="P:cellular response to hormone stimulus"/>
    <property type="evidence" value="ECO:0007669"/>
    <property type="project" value="TreeGrafter"/>
</dbReference>
<dbReference type="GO" id="GO:0008277">
    <property type="term" value="P:regulation of G protein-coupled receptor signaling pathway"/>
    <property type="evidence" value="ECO:0007669"/>
    <property type="project" value="InterPro"/>
</dbReference>
<dbReference type="GO" id="GO:0015026">
    <property type="term" value="F:coreceptor activity"/>
    <property type="evidence" value="ECO:0007669"/>
    <property type="project" value="InterPro"/>
</dbReference>
<reference evidence="14" key="1">
    <citation type="submission" date="2025-08" db="UniProtKB">
        <authorList>
            <consortium name="Ensembl"/>
        </authorList>
    </citation>
    <scope>IDENTIFICATION</scope>
</reference>
<keyword evidence="6 13" id="KW-0732">Signal</keyword>
<dbReference type="Pfam" id="PF04901">
    <property type="entry name" value="RAMP"/>
    <property type="match status" value="1"/>
</dbReference>
<dbReference type="Gene3D" id="1.10.150.510">
    <property type="entry name" value="Receptor activity modifying family"/>
    <property type="match status" value="1"/>
</dbReference>
<dbReference type="OrthoDB" id="9416539at2759"/>
<dbReference type="InterPro" id="IPR006985">
    <property type="entry name" value="RAMP"/>
</dbReference>
<evidence type="ECO:0000313" key="14">
    <source>
        <dbReference type="Ensembl" id="ENSHCOP00000014752.1"/>
    </source>
</evidence>
<dbReference type="AlphaFoldDB" id="A0A3Q2YMW0"/>
<keyword evidence="8 12" id="KW-0472">Membrane</keyword>
<organism evidence="14 15">
    <name type="scientific">Hippocampus comes</name>
    <name type="common">Tiger tail seahorse</name>
    <dbReference type="NCBI Taxonomy" id="109280"/>
    <lineage>
        <taxon>Eukaryota</taxon>
        <taxon>Metazoa</taxon>
        <taxon>Chordata</taxon>
        <taxon>Craniata</taxon>
        <taxon>Vertebrata</taxon>
        <taxon>Euteleostomi</taxon>
        <taxon>Actinopterygii</taxon>
        <taxon>Neopterygii</taxon>
        <taxon>Teleostei</taxon>
        <taxon>Neoteleostei</taxon>
        <taxon>Acanthomorphata</taxon>
        <taxon>Syngnathiaria</taxon>
        <taxon>Syngnathiformes</taxon>
        <taxon>Syngnathoidei</taxon>
        <taxon>Syngnathidae</taxon>
        <taxon>Hippocampus</taxon>
    </lineage>
</organism>
<keyword evidence="10" id="KW-0675">Receptor</keyword>
<dbReference type="GO" id="GO:0043235">
    <property type="term" value="C:receptor complex"/>
    <property type="evidence" value="ECO:0007669"/>
    <property type="project" value="TreeGrafter"/>
</dbReference>
<feature type="chain" id="PRO_5018571540" evidence="13">
    <location>
        <begin position="22"/>
        <end position="226"/>
    </location>
</feature>
<dbReference type="GO" id="GO:0031623">
    <property type="term" value="P:receptor internalization"/>
    <property type="evidence" value="ECO:0007669"/>
    <property type="project" value="TreeGrafter"/>
</dbReference>
<dbReference type="GO" id="GO:0005886">
    <property type="term" value="C:plasma membrane"/>
    <property type="evidence" value="ECO:0007669"/>
    <property type="project" value="UniProtKB-SubCell"/>
</dbReference>
<keyword evidence="4" id="KW-1003">Cell membrane</keyword>
<evidence type="ECO:0000256" key="11">
    <source>
        <dbReference type="SAM" id="MobiDB-lite"/>
    </source>
</evidence>
<evidence type="ECO:0000256" key="7">
    <source>
        <dbReference type="ARBA" id="ARBA00022989"/>
    </source>
</evidence>
<dbReference type="GeneTree" id="ENSGT00940000168205"/>
<reference evidence="14" key="2">
    <citation type="submission" date="2025-09" db="UniProtKB">
        <authorList>
            <consortium name="Ensembl"/>
        </authorList>
    </citation>
    <scope>IDENTIFICATION</scope>
</reference>